<organism evidence="1 2">
    <name type="scientific">Solanum bulbocastanum</name>
    <name type="common">Wild potato</name>
    <dbReference type="NCBI Taxonomy" id="147425"/>
    <lineage>
        <taxon>Eukaryota</taxon>
        <taxon>Viridiplantae</taxon>
        <taxon>Streptophyta</taxon>
        <taxon>Embryophyta</taxon>
        <taxon>Tracheophyta</taxon>
        <taxon>Spermatophyta</taxon>
        <taxon>Magnoliopsida</taxon>
        <taxon>eudicotyledons</taxon>
        <taxon>Gunneridae</taxon>
        <taxon>Pentapetalae</taxon>
        <taxon>asterids</taxon>
        <taxon>lamiids</taxon>
        <taxon>Solanales</taxon>
        <taxon>Solanaceae</taxon>
        <taxon>Solanoideae</taxon>
        <taxon>Solaneae</taxon>
        <taxon>Solanum</taxon>
    </lineage>
</organism>
<reference evidence="1 2" key="1">
    <citation type="submission" date="2024-02" db="EMBL/GenBank/DDBJ databases">
        <title>de novo genome assembly of Solanum bulbocastanum strain 11H21.</title>
        <authorList>
            <person name="Hosaka A.J."/>
        </authorList>
    </citation>
    <scope>NUCLEOTIDE SEQUENCE [LARGE SCALE GENOMIC DNA]</scope>
    <source>
        <tissue evidence="1">Young leaves</tissue>
    </source>
</reference>
<evidence type="ECO:0000313" key="2">
    <source>
        <dbReference type="Proteomes" id="UP001371456"/>
    </source>
</evidence>
<accession>A0AAN8Y2R2</accession>
<evidence type="ECO:0000313" key="1">
    <source>
        <dbReference type="EMBL" id="KAK6777129.1"/>
    </source>
</evidence>
<dbReference type="PANTHER" id="PTHR46774">
    <property type="entry name" value="CHROMATIN MODIFICATION-RELATED PROTEIN EAF1 A-RELATED"/>
    <property type="match status" value="1"/>
</dbReference>
<protein>
    <submittedName>
        <fullName evidence="1">Uncharacterized protein</fullName>
    </submittedName>
</protein>
<keyword evidence="2" id="KW-1185">Reference proteome</keyword>
<dbReference type="AlphaFoldDB" id="A0AAN8Y2R2"/>
<name>A0AAN8Y2R2_SOLBU</name>
<proteinExistence type="predicted"/>
<dbReference type="GO" id="GO:0035267">
    <property type="term" value="C:NuA4 histone acetyltransferase complex"/>
    <property type="evidence" value="ECO:0007669"/>
    <property type="project" value="InterPro"/>
</dbReference>
<dbReference type="PANTHER" id="PTHR46774:SF3">
    <property type="entry name" value="CHROMATIN MODIFICATION-RELATED PROTEIN EAF1 A-RELATED"/>
    <property type="match status" value="1"/>
</dbReference>
<dbReference type="InterPro" id="IPR044798">
    <property type="entry name" value="EAF1A/B"/>
</dbReference>
<dbReference type="EMBL" id="JBANQN010000010">
    <property type="protein sequence ID" value="KAK6777129.1"/>
    <property type="molecule type" value="Genomic_DNA"/>
</dbReference>
<sequence>MFGISGQKYLYLSEANSIKGGLVKNGLEKIVEGKVDVGIKKRTKFEKRQAEIREEYNFIQQQKRYLEFMEKGGDPLDFKFMYAAPRSLLTSLGCNKKKRKLVDVNDDKA</sequence>
<comment type="caution">
    <text evidence="1">The sequence shown here is derived from an EMBL/GenBank/DDBJ whole genome shotgun (WGS) entry which is preliminary data.</text>
</comment>
<dbReference type="Proteomes" id="UP001371456">
    <property type="component" value="Unassembled WGS sequence"/>
</dbReference>
<gene>
    <name evidence="1" type="ORF">RDI58_023846</name>
</gene>